<dbReference type="AlphaFoldDB" id="A0A7S3CU66"/>
<dbReference type="GO" id="GO:0005681">
    <property type="term" value="C:spliceosomal complex"/>
    <property type="evidence" value="ECO:0007669"/>
    <property type="project" value="InterPro"/>
</dbReference>
<feature type="compositionally biased region" description="Basic and acidic residues" evidence="1">
    <location>
        <begin position="90"/>
        <end position="107"/>
    </location>
</feature>
<name>A0A7S3CU66_9SPIT</name>
<dbReference type="EMBL" id="HBIA01018540">
    <property type="protein sequence ID" value="CAE0237388.1"/>
    <property type="molecule type" value="Transcribed_RNA"/>
</dbReference>
<evidence type="ECO:0000256" key="1">
    <source>
        <dbReference type="SAM" id="MobiDB-lite"/>
    </source>
</evidence>
<dbReference type="PANTHER" id="PTHR12096">
    <property type="entry name" value="NUCLEAR PROTEIN SKIP-RELATED"/>
    <property type="match status" value="1"/>
</dbReference>
<evidence type="ECO:0000313" key="2">
    <source>
        <dbReference type="EMBL" id="CAE0237388.1"/>
    </source>
</evidence>
<accession>A0A7S3CU66</accession>
<sequence length="115" mass="13169">MYDQRLFNQTSGLDSGFGHEDDYNLYDKPLFGDRTAASIYKNIKKTEEVESELAQDGEQRHVRKVLGQAQFKADEAKDAGFDKSYSGRSKPVEFQKQRLETGEEPEFKGGLQNRK</sequence>
<reference evidence="2" key="1">
    <citation type="submission" date="2021-01" db="EMBL/GenBank/DDBJ databases">
        <authorList>
            <person name="Corre E."/>
            <person name="Pelletier E."/>
            <person name="Niang G."/>
            <person name="Scheremetjew M."/>
            <person name="Finn R."/>
            <person name="Kale V."/>
            <person name="Holt S."/>
            <person name="Cochrane G."/>
            <person name="Meng A."/>
            <person name="Brown T."/>
            <person name="Cohen L."/>
        </authorList>
    </citation>
    <scope>NUCLEOTIDE SEQUENCE</scope>
    <source>
        <strain evidence="2">Ras09</strain>
    </source>
</reference>
<dbReference type="GO" id="GO:0000398">
    <property type="term" value="P:mRNA splicing, via spliceosome"/>
    <property type="evidence" value="ECO:0007669"/>
    <property type="project" value="InterPro"/>
</dbReference>
<protein>
    <submittedName>
        <fullName evidence="2">Uncharacterized protein</fullName>
    </submittedName>
</protein>
<gene>
    <name evidence="2" type="ORF">SRAS04492_LOCUS9197</name>
</gene>
<dbReference type="InterPro" id="IPR017862">
    <property type="entry name" value="SKI-int_prot_SKIP"/>
</dbReference>
<proteinExistence type="predicted"/>
<feature type="region of interest" description="Disordered" evidence="1">
    <location>
        <begin position="77"/>
        <end position="115"/>
    </location>
</feature>
<organism evidence="2">
    <name type="scientific">Strombidium rassoulzadegani</name>
    <dbReference type="NCBI Taxonomy" id="1082188"/>
    <lineage>
        <taxon>Eukaryota</taxon>
        <taxon>Sar</taxon>
        <taxon>Alveolata</taxon>
        <taxon>Ciliophora</taxon>
        <taxon>Intramacronucleata</taxon>
        <taxon>Spirotrichea</taxon>
        <taxon>Oligotrichia</taxon>
        <taxon>Strombidiidae</taxon>
        <taxon>Strombidium</taxon>
    </lineage>
</organism>